<dbReference type="AlphaFoldDB" id="A0A2J8B5G4"/>
<feature type="active site" description="Proton acceptor" evidence="10">
    <location>
        <position position="74"/>
    </location>
</feature>
<dbReference type="GO" id="GO:0035870">
    <property type="term" value="F:dITP diphosphatase activity"/>
    <property type="evidence" value="ECO:0007669"/>
    <property type="project" value="UniProtKB-UniRule"/>
</dbReference>
<feature type="binding site" evidence="10">
    <location>
        <begin position="185"/>
        <end position="186"/>
    </location>
    <ligand>
        <name>substrate</name>
    </ligand>
</feature>
<dbReference type="Gene3D" id="3.90.950.10">
    <property type="match status" value="1"/>
</dbReference>
<comment type="function">
    <text evidence="10">Pyrophosphatase that catalyzes the hydrolysis of nucleoside triphosphates to their monophosphate derivatives, with a high preference for the non-canonical purine nucleotides XTP (xanthosine triphosphate), dITP (deoxyinosine triphosphate) and ITP. Seems to function as a house-cleaning enzyme that removes non-canonical purine nucleotides from the nucleotide pool, thus preventing their incorporation into DNA/RNA and avoiding chromosomal lesions.</text>
</comment>
<evidence type="ECO:0000256" key="7">
    <source>
        <dbReference type="ARBA" id="ARBA00023080"/>
    </source>
</evidence>
<feature type="binding site" evidence="10">
    <location>
        <position position="74"/>
    </location>
    <ligand>
        <name>Mg(2+)</name>
        <dbReference type="ChEBI" id="CHEBI:18420"/>
    </ligand>
</feature>
<dbReference type="CDD" id="cd00515">
    <property type="entry name" value="HAM1"/>
    <property type="match status" value="1"/>
</dbReference>
<evidence type="ECO:0000256" key="6">
    <source>
        <dbReference type="ARBA" id="ARBA00022842"/>
    </source>
</evidence>
<dbReference type="FunFam" id="3.90.950.10:FF:000001">
    <property type="entry name" value="dITP/XTP pyrophosphatase"/>
    <property type="match status" value="1"/>
</dbReference>
<organism evidence="12 13">
    <name type="scientific">Mageeibacillus indolicus</name>
    <dbReference type="NCBI Taxonomy" id="884684"/>
    <lineage>
        <taxon>Bacteria</taxon>
        <taxon>Bacillati</taxon>
        <taxon>Bacillota</taxon>
        <taxon>Clostridia</taxon>
        <taxon>Eubacteriales</taxon>
        <taxon>Oscillospiraceae</taxon>
        <taxon>Mageeibacillus</taxon>
    </lineage>
</organism>
<name>A0A2J8B5G4_9FIRM</name>
<sequence length="199" mass="22162">MNQNVNRLIIATHNRNKLREFTKILGDKFQVISLSELNLNEEIPETGTTFTENCLIKLHTLAKLYPNDYILADDSGLCIDALNGAPGVYSARFCGETTSYDVKIKQLQSLLREVPEEARTAHFVCVLALHYPDGQEKIMEGRCDGLIAHKTAGSNGFGYDPIFYLPHYGCTMAELSETEKNKISHRGAATAKLLAELKL</sequence>
<reference evidence="13" key="1">
    <citation type="submission" date="2017-04" db="EMBL/GenBank/DDBJ databases">
        <authorList>
            <person name="Bumgarner R.E."/>
            <person name="Fredricks D.N."/>
            <person name="Srinivasan S."/>
        </authorList>
    </citation>
    <scope>NUCLEOTIDE SEQUENCE [LARGE SCALE GENOMIC DNA]</scope>
    <source>
        <strain evidence="13">KA00405</strain>
    </source>
</reference>
<comment type="catalytic activity">
    <reaction evidence="8 10">
        <text>dITP + H2O = dIMP + diphosphate + H(+)</text>
        <dbReference type="Rhea" id="RHEA:28342"/>
        <dbReference type="ChEBI" id="CHEBI:15377"/>
        <dbReference type="ChEBI" id="CHEBI:15378"/>
        <dbReference type="ChEBI" id="CHEBI:33019"/>
        <dbReference type="ChEBI" id="CHEBI:61194"/>
        <dbReference type="ChEBI" id="CHEBI:61382"/>
        <dbReference type="EC" id="3.6.1.66"/>
    </reaction>
</comment>
<feature type="binding site" evidence="10">
    <location>
        <position position="75"/>
    </location>
    <ligand>
        <name>substrate</name>
    </ligand>
</feature>
<dbReference type="HAMAP" id="MF_01405">
    <property type="entry name" value="Non_canon_purine_NTPase"/>
    <property type="match status" value="1"/>
</dbReference>
<feature type="binding site" evidence="10">
    <location>
        <begin position="12"/>
        <end position="17"/>
    </location>
    <ligand>
        <name>substrate</name>
    </ligand>
</feature>
<comment type="subunit">
    <text evidence="2 10">Homodimer.</text>
</comment>
<dbReference type="SUPFAM" id="SSF52972">
    <property type="entry name" value="ITPase-like"/>
    <property type="match status" value="1"/>
</dbReference>
<gene>
    <name evidence="12" type="ORF">B7R76_01565</name>
</gene>
<dbReference type="Pfam" id="PF01725">
    <property type="entry name" value="Ham1p_like"/>
    <property type="match status" value="1"/>
</dbReference>
<keyword evidence="7 10" id="KW-0546">Nucleotide metabolism</keyword>
<evidence type="ECO:0000313" key="13">
    <source>
        <dbReference type="Proteomes" id="UP000236394"/>
    </source>
</evidence>
<protein>
    <recommendedName>
        <fullName evidence="10">dITP/XTP pyrophosphatase</fullName>
        <ecNumber evidence="10">3.6.1.66</ecNumber>
    </recommendedName>
    <alternativeName>
        <fullName evidence="10">Non-canonical purine NTP pyrophosphatase</fullName>
    </alternativeName>
    <alternativeName>
        <fullName evidence="10">Non-standard purine NTP pyrophosphatase</fullName>
    </alternativeName>
    <alternativeName>
        <fullName evidence="10">Nucleoside-triphosphate diphosphatase</fullName>
    </alternativeName>
    <alternativeName>
        <fullName evidence="10">Nucleoside-triphosphate pyrophosphatase</fullName>
        <shortName evidence="10">NTPase</shortName>
    </alternativeName>
</protein>
<evidence type="ECO:0000256" key="1">
    <source>
        <dbReference type="ARBA" id="ARBA00008023"/>
    </source>
</evidence>
<dbReference type="InterPro" id="IPR002637">
    <property type="entry name" value="RdgB/HAM1"/>
</dbReference>
<dbReference type="Proteomes" id="UP000236394">
    <property type="component" value="Unassembled WGS sequence"/>
</dbReference>
<keyword evidence="6 10" id="KW-0460">Magnesium</keyword>
<evidence type="ECO:0000256" key="2">
    <source>
        <dbReference type="ARBA" id="ARBA00011738"/>
    </source>
</evidence>
<dbReference type="GO" id="GO:0000166">
    <property type="term" value="F:nucleotide binding"/>
    <property type="evidence" value="ECO:0007669"/>
    <property type="project" value="UniProtKB-KW"/>
</dbReference>
<dbReference type="EMBL" id="NBZD01000001">
    <property type="protein sequence ID" value="PNH20020.1"/>
    <property type="molecule type" value="Genomic_DNA"/>
</dbReference>
<comment type="caution">
    <text evidence="10">Lacks conserved residue(s) required for the propagation of feature annotation.</text>
</comment>
<evidence type="ECO:0000256" key="11">
    <source>
        <dbReference type="RuleBase" id="RU003781"/>
    </source>
</evidence>
<dbReference type="GO" id="GO:0036220">
    <property type="term" value="F:ITP diphosphatase activity"/>
    <property type="evidence" value="ECO:0007669"/>
    <property type="project" value="UniProtKB-UniRule"/>
</dbReference>
<keyword evidence="3 10" id="KW-0479">Metal-binding</keyword>
<evidence type="ECO:0000313" key="12">
    <source>
        <dbReference type="EMBL" id="PNH20020.1"/>
    </source>
</evidence>
<comment type="catalytic activity">
    <reaction evidence="10">
        <text>ITP + H2O = IMP + diphosphate + H(+)</text>
        <dbReference type="Rhea" id="RHEA:29399"/>
        <dbReference type="ChEBI" id="CHEBI:15377"/>
        <dbReference type="ChEBI" id="CHEBI:15378"/>
        <dbReference type="ChEBI" id="CHEBI:33019"/>
        <dbReference type="ChEBI" id="CHEBI:58053"/>
        <dbReference type="ChEBI" id="CHEBI:61402"/>
        <dbReference type="EC" id="3.6.1.66"/>
    </reaction>
</comment>
<evidence type="ECO:0000256" key="4">
    <source>
        <dbReference type="ARBA" id="ARBA00022741"/>
    </source>
</evidence>
<dbReference type="NCBIfam" id="TIGR00042">
    <property type="entry name" value="RdgB/HAM1 family non-canonical purine NTP pyrophosphatase"/>
    <property type="match status" value="1"/>
</dbReference>
<keyword evidence="5 10" id="KW-0378">Hydrolase</keyword>
<dbReference type="InterPro" id="IPR029001">
    <property type="entry name" value="ITPase-like_fam"/>
</dbReference>
<evidence type="ECO:0000256" key="3">
    <source>
        <dbReference type="ARBA" id="ARBA00022723"/>
    </source>
</evidence>
<dbReference type="GO" id="GO:0009117">
    <property type="term" value="P:nucleotide metabolic process"/>
    <property type="evidence" value="ECO:0007669"/>
    <property type="project" value="UniProtKB-KW"/>
</dbReference>
<feature type="binding site" evidence="10">
    <location>
        <position position="180"/>
    </location>
    <ligand>
        <name>substrate</name>
    </ligand>
</feature>
<evidence type="ECO:0000256" key="8">
    <source>
        <dbReference type="ARBA" id="ARBA00051875"/>
    </source>
</evidence>
<comment type="caution">
    <text evidence="12">The sequence shown here is derived from an EMBL/GenBank/DDBJ whole genome shotgun (WGS) entry which is preliminary data.</text>
</comment>
<feature type="binding site" evidence="10">
    <location>
        <begin position="157"/>
        <end position="160"/>
    </location>
    <ligand>
        <name>substrate</name>
    </ligand>
</feature>
<accession>A0A2J8B5G4</accession>
<dbReference type="PANTHER" id="PTHR11067">
    <property type="entry name" value="INOSINE TRIPHOSPHATE PYROPHOSPHATASE/HAM1 PROTEIN"/>
    <property type="match status" value="1"/>
</dbReference>
<dbReference type="PANTHER" id="PTHR11067:SF9">
    <property type="entry name" value="INOSINE TRIPHOSPHATE PYROPHOSPHATASE"/>
    <property type="match status" value="1"/>
</dbReference>
<evidence type="ECO:0000256" key="9">
    <source>
        <dbReference type="ARBA" id="ARBA00052017"/>
    </source>
</evidence>
<comment type="similarity">
    <text evidence="1 10 11">Belongs to the HAM1 NTPase family.</text>
</comment>
<dbReference type="GO" id="GO:0009146">
    <property type="term" value="P:purine nucleoside triphosphate catabolic process"/>
    <property type="evidence" value="ECO:0007669"/>
    <property type="project" value="UniProtKB-UniRule"/>
</dbReference>
<dbReference type="InterPro" id="IPR020922">
    <property type="entry name" value="dITP/XTP_pyrophosphatase"/>
</dbReference>
<comment type="catalytic activity">
    <reaction evidence="9 10">
        <text>XTP + H2O = XMP + diphosphate + H(+)</text>
        <dbReference type="Rhea" id="RHEA:28610"/>
        <dbReference type="ChEBI" id="CHEBI:15377"/>
        <dbReference type="ChEBI" id="CHEBI:15378"/>
        <dbReference type="ChEBI" id="CHEBI:33019"/>
        <dbReference type="ChEBI" id="CHEBI:57464"/>
        <dbReference type="ChEBI" id="CHEBI:61314"/>
        <dbReference type="EC" id="3.6.1.66"/>
    </reaction>
</comment>
<dbReference type="GO" id="GO:0005829">
    <property type="term" value="C:cytosol"/>
    <property type="evidence" value="ECO:0007669"/>
    <property type="project" value="TreeGrafter"/>
</dbReference>
<evidence type="ECO:0000256" key="10">
    <source>
        <dbReference type="HAMAP-Rule" id="MF_01405"/>
    </source>
</evidence>
<dbReference type="GO" id="GO:0017111">
    <property type="term" value="F:ribonucleoside triphosphate phosphatase activity"/>
    <property type="evidence" value="ECO:0007669"/>
    <property type="project" value="InterPro"/>
</dbReference>
<dbReference type="GO" id="GO:0036222">
    <property type="term" value="F:XTP diphosphatase activity"/>
    <property type="evidence" value="ECO:0007669"/>
    <property type="project" value="UniProtKB-UniRule"/>
</dbReference>
<proteinExistence type="inferred from homology"/>
<keyword evidence="4 10" id="KW-0547">Nucleotide-binding</keyword>
<dbReference type="OMA" id="YDPIFQP"/>
<comment type="cofactor">
    <cofactor evidence="10">
        <name>Mg(2+)</name>
        <dbReference type="ChEBI" id="CHEBI:18420"/>
    </cofactor>
    <text evidence="10">Binds 1 Mg(2+) ion per subunit.</text>
</comment>
<dbReference type="GO" id="GO:0046872">
    <property type="term" value="F:metal ion binding"/>
    <property type="evidence" value="ECO:0007669"/>
    <property type="project" value="UniProtKB-KW"/>
</dbReference>
<evidence type="ECO:0000256" key="5">
    <source>
        <dbReference type="ARBA" id="ARBA00022801"/>
    </source>
</evidence>
<dbReference type="EC" id="3.6.1.66" evidence="10"/>